<dbReference type="Proteomes" id="UP000735302">
    <property type="component" value="Unassembled WGS sequence"/>
</dbReference>
<dbReference type="InterPro" id="IPR001304">
    <property type="entry name" value="C-type_lectin-like"/>
</dbReference>
<dbReference type="SUPFAM" id="SSF56436">
    <property type="entry name" value="C-type lectin-like"/>
    <property type="match status" value="1"/>
</dbReference>
<proteinExistence type="predicted"/>
<dbReference type="AlphaFoldDB" id="A0AAV4A219"/>
<sequence length="226" mass="25238">MQFSVVIRIFTAGLILFRRGATSGLDKYFTIIADKLNFTEAEKKCKSLGFDGLAITSSPEEFVYLIEATVKHRETLGEWLGLRYDSRLDRILWDDGTVSAPEVPWVSSQSDADPNRPCGRLHVSGSLGMIGCHFLRYSVCGNHTKVYLEAEGTTYNFTSPAKVTSSLTELKAESYLQCVILCGRNYLCRAAHFHLVTNICKILGPGSYADLQKDADSKTFVRRPYT</sequence>
<organism evidence="2 3">
    <name type="scientific">Plakobranchus ocellatus</name>
    <dbReference type="NCBI Taxonomy" id="259542"/>
    <lineage>
        <taxon>Eukaryota</taxon>
        <taxon>Metazoa</taxon>
        <taxon>Spiralia</taxon>
        <taxon>Lophotrochozoa</taxon>
        <taxon>Mollusca</taxon>
        <taxon>Gastropoda</taxon>
        <taxon>Heterobranchia</taxon>
        <taxon>Euthyneura</taxon>
        <taxon>Panpulmonata</taxon>
        <taxon>Sacoglossa</taxon>
        <taxon>Placobranchoidea</taxon>
        <taxon>Plakobranchidae</taxon>
        <taxon>Plakobranchus</taxon>
    </lineage>
</organism>
<dbReference type="InterPro" id="IPR016186">
    <property type="entry name" value="C-type_lectin-like/link_sf"/>
</dbReference>
<evidence type="ECO:0000313" key="3">
    <source>
        <dbReference type="Proteomes" id="UP000735302"/>
    </source>
</evidence>
<feature type="domain" description="C-type lectin" evidence="1">
    <location>
        <begin position="28"/>
        <end position="141"/>
    </location>
</feature>
<dbReference type="InterPro" id="IPR016187">
    <property type="entry name" value="CTDL_fold"/>
</dbReference>
<reference evidence="2 3" key="1">
    <citation type="journal article" date="2021" name="Elife">
        <title>Chloroplast acquisition without the gene transfer in kleptoplastic sea slugs, Plakobranchus ocellatus.</title>
        <authorList>
            <person name="Maeda T."/>
            <person name="Takahashi S."/>
            <person name="Yoshida T."/>
            <person name="Shimamura S."/>
            <person name="Takaki Y."/>
            <person name="Nagai Y."/>
            <person name="Toyoda A."/>
            <person name="Suzuki Y."/>
            <person name="Arimoto A."/>
            <person name="Ishii H."/>
            <person name="Satoh N."/>
            <person name="Nishiyama T."/>
            <person name="Hasebe M."/>
            <person name="Maruyama T."/>
            <person name="Minagawa J."/>
            <person name="Obokata J."/>
            <person name="Shigenobu S."/>
        </authorList>
    </citation>
    <scope>NUCLEOTIDE SEQUENCE [LARGE SCALE GENOMIC DNA]</scope>
</reference>
<comment type="caution">
    <text evidence="2">The sequence shown here is derived from an EMBL/GenBank/DDBJ whole genome shotgun (WGS) entry which is preliminary data.</text>
</comment>
<dbReference type="PROSITE" id="PS50041">
    <property type="entry name" value="C_TYPE_LECTIN_2"/>
    <property type="match status" value="1"/>
</dbReference>
<dbReference type="Pfam" id="PF00059">
    <property type="entry name" value="Lectin_C"/>
    <property type="match status" value="1"/>
</dbReference>
<protein>
    <recommendedName>
        <fullName evidence="1">C-type lectin domain-containing protein</fullName>
    </recommendedName>
</protein>
<accession>A0AAV4A219</accession>
<evidence type="ECO:0000259" key="1">
    <source>
        <dbReference type="PROSITE" id="PS50041"/>
    </source>
</evidence>
<dbReference type="Gene3D" id="3.10.100.10">
    <property type="entry name" value="Mannose-Binding Protein A, subunit A"/>
    <property type="match status" value="1"/>
</dbReference>
<evidence type="ECO:0000313" key="2">
    <source>
        <dbReference type="EMBL" id="GFO00960.1"/>
    </source>
</evidence>
<dbReference type="EMBL" id="BLXT01003182">
    <property type="protein sequence ID" value="GFO00960.1"/>
    <property type="molecule type" value="Genomic_DNA"/>
</dbReference>
<gene>
    <name evidence="2" type="ORF">PoB_002746500</name>
</gene>
<name>A0AAV4A219_9GAST</name>
<keyword evidence="3" id="KW-1185">Reference proteome</keyword>
<dbReference type="CDD" id="cd00037">
    <property type="entry name" value="CLECT"/>
    <property type="match status" value="1"/>
</dbReference>